<dbReference type="Proteomes" id="UP000215335">
    <property type="component" value="Unassembled WGS sequence"/>
</dbReference>
<reference evidence="1 2" key="1">
    <citation type="journal article" date="2017" name="Curr. Biol.">
        <title>The Evolution of Venom by Co-option of Single-Copy Genes.</title>
        <authorList>
            <person name="Martinson E.O."/>
            <person name="Mrinalini"/>
            <person name="Kelkar Y.D."/>
            <person name="Chang C.H."/>
            <person name="Werren J.H."/>
        </authorList>
    </citation>
    <scope>NUCLEOTIDE SEQUENCE [LARGE SCALE GENOMIC DNA]</scope>
    <source>
        <strain evidence="1 2">Alberta</strain>
        <tissue evidence="1">Whole body</tissue>
    </source>
</reference>
<name>A0A232FH23_9HYME</name>
<evidence type="ECO:0000313" key="2">
    <source>
        <dbReference type="Proteomes" id="UP000215335"/>
    </source>
</evidence>
<sequence length="45" mass="5229">MAGKPNLNFLAHCPMPQSQFDTRIKAIFSLAEMLTPLFFTYEMNY</sequence>
<accession>A0A232FH23</accession>
<gene>
    <name evidence="1" type="ORF">TSAR_008400</name>
</gene>
<keyword evidence="2" id="KW-1185">Reference proteome</keyword>
<dbReference type="EMBL" id="NNAY01000200">
    <property type="protein sequence ID" value="OXU30051.1"/>
    <property type="molecule type" value="Genomic_DNA"/>
</dbReference>
<organism evidence="1 2">
    <name type="scientific">Trichomalopsis sarcophagae</name>
    <dbReference type="NCBI Taxonomy" id="543379"/>
    <lineage>
        <taxon>Eukaryota</taxon>
        <taxon>Metazoa</taxon>
        <taxon>Ecdysozoa</taxon>
        <taxon>Arthropoda</taxon>
        <taxon>Hexapoda</taxon>
        <taxon>Insecta</taxon>
        <taxon>Pterygota</taxon>
        <taxon>Neoptera</taxon>
        <taxon>Endopterygota</taxon>
        <taxon>Hymenoptera</taxon>
        <taxon>Apocrita</taxon>
        <taxon>Proctotrupomorpha</taxon>
        <taxon>Chalcidoidea</taxon>
        <taxon>Pteromalidae</taxon>
        <taxon>Pteromalinae</taxon>
        <taxon>Trichomalopsis</taxon>
    </lineage>
</organism>
<protein>
    <submittedName>
        <fullName evidence="1">Uncharacterized protein</fullName>
    </submittedName>
</protein>
<evidence type="ECO:0000313" key="1">
    <source>
        <dbReference type="EMBL" id="OXU30051.1"/>
    </source>
</evidence>
<proteinExistence type="predicted"/>
<comment type="caution">
    <text evidence="1">The sequence shown here is derived from an EMBL/GenBank/DDBJ whole genome shotgun (WGS) entry which is preliminary data.</text>
</comment>
<dbReference type="AlphaFoldDB" id="A0A232FH23"/>